<keyword evidence="7" id="KW-0479">Metal-binding</keyword>
<evidence type="ECO:0000256" key="4">
    <source>
        <dbReference type="ARBA" id="ARBA00008061"/>
    </source>
</evidence>
<dbReference type="SUPFAM" id="SSF51011">
    <property type="entry name" value="Glycosyl hydrolase domain"/>
    <property type="match status" value="1"/>
</dbReference>
<dbReference type="CAZy" id="GH13">
    <property type="family name" value="Glycoside Hydrolase Family 13"/>
</dbReference>
<dbReference type="InterPro" id="IPR006048">
    <property type="entry name" value="A-amylase/branching_C"/>
</dbReference>
<accession>D1FPT5</accession>
<dbReference type="PANTHER" id="PTHR43447">
    <property type="entry name" value="ALPHA-AMYLASE"/>
    <property type="match status" value="1"/>
</dbReference>
<feature type="signal peptide" evidence="17">
    <location>
        <begin position="1"/>
        <end position="17"/>
    </location>
</feature>
<dbReference type="SMART" id="SM00642">
    <property type="entry name" value="Aamy"/>
    <property type="match status" value="1"/>
</dbReference>
<comment type="cofactor">
    <cofactor evidence="2">
        <name>Ca(2+)</name>
        <dbReference type="ChEBI" id="CHEBI:29108"/>
    </cofactor>
</comment>
<evidence type="ECO:0000259" key="19">
    <source>
        <dbReference type="SMART" id="SM00642"/>
    </source>
</evidence>
<comment type="cofactor">
    <cofactor evidence="3">
        <name>chloride</name>
        <dbReference type="ChEBI" id="CHEBI:17996"/>
    </cofactor>
</comment>
<keyword evidence="9 16" id="KW-0378">Hydrolase</keyword>
<evidence type="ECO:0000256" key="8">
    <source>
        <dbReference type="ARBA" id="ARBA00022729"/>
    </source>
</evidence>
<dbReference type="InterPro" id="IPR013780">
    <property type="entry name" value="Glyco_hydro_b"/>
</dbReference>
<dbReference type="SMART" id="SM00632">
    <property type="entry name" value="Aamy_C"/>
    <property type="match status" value="1"/>
</dbReference>
<dbReference type="Gene3D" id="2.60.40.1180">
    <property type="entry name" value="Golgi alpha-mannosidase II"/>
    <property type="match status" value="1"/>
</dbReference>
<protein>
    <recommendedName>
        <fullName evidence="6 16">Alpha-amylase</fullName>
        <ecNumber evidence="6 16">3.2.1.1</ecNumber>
    </recommendedName>
</protein>
<dbReference type="InterPro" id="IPR006047">
    <property type="entry name" value="GH13_cat_dom"/>
</dbReference>
<dbReference type="SUPFAM" id="SSF51445">
    <property type="entry name" value="(Trans)glycosidases"/>
    <property type="match status" value="1"/>
</dbReference>
<evidence type="ECO:0000256" key="17">
    <source>
        <dbReference type="SAM" id="SignalP"/>
    </source>
</evidence>
<keyword evidence="11" id="KW-1015">Disulfide bond</keyword>
<evidence type="ECO:0000256" key="10">
    <source>
        <dbReference type="ARBA" id="ARBA00022837"/>
    </source>
</evidence>
<dbReference type="Pfam" id="PF02806">
    <property type="entry name" value="Alpha-amylase_C"/>
    <property type="match status" value="1"/>
</dbReference>
<sequence length="505" mass="56011">MPKLIVAVLSVLATASAQFNTHYLPLRTGIVHLFEWKFTDIAAECENFLGPRGFGGVQTSPVNEYLVSPSRAWWERYQPVSYKIMSRSGTEDEFQDMVRRCNAAGVRIYVDVVINHMAAFATGQDEILGTDGTPAFSNLSYPGVPYTAENFHPGCGISDYQDPNQVRNCRLANLPDLNQTQDYVRTEIVNFMNKLLGYGVAGFRVDACKHMLPSDLNVIYNKLNYLEQSHGFWPFSKPFIYQEVIDLGNEKVSKNEYTSLGVVTEFLYSTQIGEVFRGQKPLTALENWGTAWGFVEQGKGLVFVDNHDNQRGHGAGGTTILTYKDRKAYTLASIFMLAHPYGVPRVMSSYAFSNSDQGPPADDKQAIISPLATADGQCQNGWVCEHRWLPIANMIDFRNTVGFAPLMQFQKIATNQIAFCRGFLGFVALNNDNTNAFNARVNTCLPAGTYCDLASGKFAGYKCTGKNVTVGWFGLADINIPANDDVGAIILHYKAMVPLFPTLSK</sequence>
<feature type="domain" description="Alpha-amylase C-terminal" evidence="18">
    <location>
        <begin position="408"/>
        <end position="496"/>
    </location>
</feature>
<proteinExistence type="evidence at transcript level"/>
<evidence type="ECO:0000256" key="12">
    <source>
        <dbReference type="ARBA" id="ARBA00023214"/>
    </source>
</evidence>
<dbReference type="GO" id="GO:0004556">
    <property type="term" value="F:alpha-amylase activity"/>
    <property type="evidence" value="ECO:0007669"/>
    <property type="project" value="UniProtKB-UniRule"/>
</dbReference>
<evidence type="ECO:0000256" key="9">
    <source>
        <dbReference type="ARBA" id="ARBA00022801"/>
    </source>
</evidence>
<feature type="domain" description="Glycosyl hydrolase family 13 catalytic" evidence="19">
    <location>
        <begin position="28"/>
        <end position="398"/>
    </location>
</feature>
<evidence type="ECO:0000313" key="20">
    <source>
        <dbReference type="EMBL" id="ACZ28190.1"/>
    </source>
</evidence>
<dbReference type="AlphaFoldDB" id="D1FPT5"/>
<feature type="chain" id="PRO_5003022392" description="Alpha-amylase" evidence="17">
    <location>
        <begin position="18"/>
        <end position="505"/>
    </location>
</feature>
<dbReference type="InterPro" id="IPR031319">
    <property type="entry name" value="A-amylase_C"/>
</dbReference>
<keyword evidence="8 17" id="KW-0732">Signal</keyword>
<dbReference type="Gene3D" id="3.20.20.80">
    <property type="entry name" value="Glycosidases"/>
    <property type="match status" value="1"/>
</dbReference>
<comment type="subunit">
    <text evidence="5">Monomer.</text>
</comment>
<evidence type="ECO:0000256" key="3">
    <source>
        <dbReference type="ARBA" id="ARBA00001923"/>
    </source>
</evidence>
<dbReference type="GO" id="GO:0005975">
    <property type="term" value="P:carbohydrate metabolic process"/>
    <property type="evidence" value="ECO:0007669"/>
    <property type="project" value="InterPro"/>
</dbReference>
<dbReference type="EMBL" id="EZ419835">
    <property type="protein sequence ID" value="ACZ28190.1"/>
    <property type="molecule type" value="mRNA"/>
</dbReference>
<evidence type="ECO:0000259" key="18">
    <source>
        <dbReference type="SMART" id="SM00632"/>
    </source>
</evidence>
<evidence type="ECO:0000256" key="7">
    <source>
        <dbReference type="ARBA" id="ARBA00022723"/>
    </source>
</evidence>
<dbReference type="InterPro" id="IPR006046">
    <property type="entry name" value="Alpha_amylase"/>
</dbReference>
<evidence type="ECO:0000256" key="14">
    <source>
        <dbReference type="ARBA" id="ARBA00023295"/>
    </source>
</evidence>
<comment type="catalytic activity">
    <reaction evidence="1 16">
        <text>Endohydrolysis of (1-&gt;4)-alpha-D-glucosidic linkages in polysaccharides containing three or more (1-&gt;4)-alpha-linked D-glucose units.</text>
        <dbReference type="EC" id="3.2.1.1"/>
    </reaction>
</comment>
<reference evidence="20" key="1">
    <citation type="submission" date="2009-10" db="EMBL/GenBank/DDBJ databases">
        <title>An Insight into the Sialotranscriptome of Simulium nigrimanum, a Black Fly Associated with Fogo Selvagem in South America.</title>
        <authorList>
            <person name="Ribeiro J.M.C."/>
            <person name="Valenzuela J.G."/>
            <person name="Pham V.M."/>
            <person name="Kleeman L."/>
            <person name="Barbian K.D."/>
            <person name="Favreau A.J."/>
            <person name="Eaton D.P."/>
            <person name="Aoki V."/>
            <person name="Hans-Filho G."/>
            <person name="Rivitti E.A."/>
            <person name="Diaz L.A."/>
        </authorList>
    </citation>
    <scope>NUCLEOTIDE SEQUENCE</scope>
    <source>
        <tissue evidence="20">Salivary glands</tissue>
    </source>
</reference>
<evidence type="ECO:0000256" key="11">
    <source>
        <dbReference type="ARBA" id="ARBA00023157"/>
    </source>
</evidence>
<dbReference type="GO" id="GO:0046872">
    <property type="term" value="F:metal ion binding"/>
    <property type="evidence" value="ECO:0007669"/>
    <property type="project" value="UniProtKB-KW"/>
</dbReference>
<dbReference type="CDD" id="cd11317">
    <property type="entry name" value="AmyAc_bac_euk_AmyA"/>
    <property type="match status" value="1"/>
</dbReference>
<evidence type="ECO:0000256" key="16">
    <source>
        <dbReference type="RuleBase" id="RU361134"/>
    </source>
</evidence>
<evidence type="ECO:0000256" key="15">
    <source>
        <dbReference type="RuleBase" id="RU003615"/>
    </source>
</evidence>
<evidence type="ECO:0000256" key="1">
    <source>
        <dbReference type="ARBA" id="ARBA00000548"/>
    </source>
</evidence>
<keyword evidence="14 16" id="KW-0326">Glycosidase</keyword>
<evidence type="ECO:0000256" key="5">
    <source>
        <dbReference type="ARBA" id="ARBA00011245"/>
    </source>
</evidence>
<dbReference type="EC" id="3.2.1.1" evidence="6 16"/>
<keyword evidence="10" id="KW-0106">Calcium</keyword>
<comment type="similarity">
    <text evidence="4 15">Belongs to the glycosyl hydrolase 13 family.</text>
</comment>
<name>D1FPT5_SIMNI</name>
<keyword evidence="12" id="KW-0868">Chloride</keyword>
<dbReference type="PRINTS" id="PR00110">
    <property type="entry name" value="ALPHAAMYLASE"/>
</dbReference>
<keyword evidence="13 16" id="KW-0119">Carbohydrate metabolism</keyword>
<evidence type="ECO:0000256" key="13">
    <source>
        <dbReference type="ARBA" id="ARBA00023277"/>
    </source>
</evidence>
<organism evidence="20">
    <name type="scientific">Simulium nigrimanum</name>
    <name type="common">Black fly</name>
    <dbReference type="NCBI Taxonomy" id="683695"/>
    <lineage>
        <taxon>Eukaryota</taxon>
        <taxon>Metazoa</taxon>
        <taxon>Ecdysozoa</taxon>
        <taxon>Arthropoda</taxon>
        <taxon>Hexapoda</taxon>
        <taxon>Insecta</taxon>
        <taxon>Pterygota</taxon>
        <taxon>Neoptera</taxon>
        <taxon>Endopterygota</taxon>
        <taxon>Diptera</taxon>
        <taxon>Nematocera</taxon>
        <taxon>Chironomoidea</taxon>
        <taxon>Simuliidae</taxon>
        <taxon>Simulium</taxon>
    </lineage>
</organism>
<evidence type="ECO:0000256" key="6">
    <source>
        <dbReference type="ARBA" id="ARBA00012595"/>
    </source>
</evidence>
<dbReference type="Pfam" id="PF00128">
    <property type="entry name" value="Alpha-amylase"/>
    <property type="match status" value="1"/>
</dbReference>
<dbReference type="InterPro" id="IPR017853">
    <property type="entry name" value="GH"/>
</dbReference>
<evidence type="ECO:0000256" key="2">
    <source>
        <dbReference type="ARBA" id="ARBA00001913"/>
    </source>
</evidence>